<dbReference type="SMART" id="SM00082">
    <property type="entry name" value="LRRCT"/>
    <property type="match status" value="1"/>
</dbReference>
<gene>
    <name evidence="15" type="primary">LRRC24</name>
    <name evidence="15" type="ORF">G0U57_010788</name>
</gene>
<dbReference type="InterPro" id="IPR007110">
    <property type="entry name" value="Ig-like_dom"/>
</dbReference>
<dbReference type="InterPro" id="IPR032675">
    <property type="entry name" value="LRR_dom_sf"/>
</dbReference>
<keyword evidence="6 13" id="KW-1133">Transmembrane helix</keyword>
<keyword evidence="4" id="KW-0732">Signal</keyword>
<keyword evidence="5" id="KW-0677">Repeat</keyword>
<evidence type="ECO:0000256" key="5">
    <source>
        <dbReference type="ARBA" id="ARBA00022737"/>
    </source>
</evidence>
<dbReference type="AlphaFoldDB" id="A0A8T1SCZ2"/>
<dbReference type="EMBL" id="JAHGAV010000287">
    <property type="protein sequence ID" value="KAG6926962.1"/>
    <property type="molecule type" value="Genomic_DNA"/>
</dbReference>
<dbReference type="SMART" id="SM00409">
    <property type="entry name" value="IG"/>
    <property type="match status" value="1"/>
</dbReference>
<dbReference type="InterPro" id="IPR036179">
    <property type="entry name" value="Ig-like_dom_sf"/>
</dbReference>
<dbReference type="PROSITE" id="PS50835">
    <property type="entry name" value="IG_LIKE"/>
    <property type="match status" value="1"/>
</dbReference>
<evidence type="ECO:0000256" key="8">
    <source>
        <dbReference type="ARBA" id="ARBA00023157"/>
    </source>
</evidence>
<evidence type="ECO:0000256" key="3">
    <source>
        <dbReference type="ARBA" id="ARBA00022692"/>
    </source>
</evidence>
<evidence type="ECO:0000256" key="2">
    <source>
        <dbReference type="ARBA" id="ARBA00022614"/>
    </source>
</evidence>
<dbReference type="CDD" id="cd20971">
    <property type="entry name" value="IgI_1_Titin-A168_like"/>
    <property type="match status" value="1"/>
</dbReference>
<reference evidence="15 16" key="1">
    <citation type="journal article" date="2020" name="G3 (Bethesda)">
        <title>Draft Genome of the Common Snapping Turtle, Chelydra serpentina, a Model for Phenotypic Plasticity in Reptiles.</title>
        <authorList>
            <person name="Das D."/>
            <person name="Singh S.K."/>
            <person name="Bierstedt J."/>
            <person name="Erickson A."/>
            <person name="Galli G.L.J."/>
            <person name="Crossley D.A. 2nd"/>
            <person name="Rhen T."/>
        </authorList>
    </citation>
    <scope>NUCLEOTIDE SEQUENCE [LARGE SCALE GENOMIC DNA]</scope>
    <source>
        <strain evidence="15">KW</strain>
    </source>
</reference>
<dbReference type="SMART" id="SM00408">
    <property type="entry name" value="IGc2"/>
    <property type="match status" value="1"/>
</dbReference>
<evidence type="ECO:0000259" key="14">
    <source>
        <dbReference type="PROSITE" id="PS50835"/>
    </source>
</evidence>
<feature type="domain" description="Ig-like" evidence="14">
    <location>
        <begin position="371"/>
        <end position="480"/>
    </location>
</feature>
<dbReference type="Pfam" id="PF13855">
    <property type="entry name" value="LRR_8"/>
    <property type="match status" value="2"/>
</dbReference>
<comment type="subcellular location">
    <subcellularLocation>
        <location evidence="1">Membrane</location>
        <topology evidence="1">Single-pass membrane protein</topology>
    </subcellularLocation>
</comment>
<comment type="caution">
    <text evidence="15">The sequence shown here is derived from an EMBL/GenBank/DDBJ whole genome shotgun (WGS) entry which is preliminary data.</text>
</comment>
<dbReference type="GO" id="GO:0016020">
    <property type="term" value="C:membrane"/>
    <property type="evidence" value="ECO:0007669"/>
    <property type="project" value="UniProtKB-SubCell"/>
</dbReference>
<feature type="non-terminal residue" evidence="15">
    <location>
        <position position="653"/>
    </location>
</feature>
<evidence type="ECO:0000256" key="7">
    <source>
        <dbReference type="ARBA" id="ARBA00023136"/>
    </source>
</evidence>
<dbReference type="SMART" id="SM00369">
    <property type="entry name" value="LRR_TYP"/>
    <property type="match status" value="5"/>
</dbReference>
<dbReference type="InterPro" id="IPR003598">
    <property type="entry name" value="Ig_sub2"/>
</dbReference>
<name>A0A8T1SCZ2_CHESE</name>
<dbReference type="PROSITE" id="PS51450">
    <property type="entry name" value="LRR"/>
    <property type="match status" value="1"/>
</dbReference>
<dbReference type="Pfam" id="PF13927">
    <property type="entry name" value="Ig_3"/>
    <property type="match status" value="1"/>
</dbReference>
<organism evidence="15 16">
    <name type="scientific">Chelydra serpentina</name>
    <name type="common">Snapping turtle</name>
    <name type="synonym">Testudo serpentina</name>
    <dbReference type="NCBI Taxonomy" id="8475"/>
    <lineage>
        <taxon>Eukaryota</taxon>
        <taxon>Metazoa</taxon>
        <taxon>Chordata</taxon>
        <taxon>Craniata</taxon>
        <taxon>Vertebrata</taxon>
        <taxon>Euteleostomi</taxon>
        <taxon>Archelosauria</taxon>
        <taxon>Testudinata</taxon>
        <taxon>Testudines</taxon>
        <taxon>Cryptodira</taxon>
        <taxon>Durocryptodira</taxon>
        <taxon>Americhelydia</taxon>
        <taxon>Chelydroidea</taxon>
        <taxon>Chelydridae</taxon>
        <taxon>Chelydra</taxon>
    </lineage>
</organism>
<dbReference type="InterPro" id="IPR003591">
    <property type="entry name" value="Leu-rich_rpt_typical-subtyp"/>
</dbReference>
<dbReference type="OrthoDB" id="8400687at2759"/>
<feature type="region of interest" description="Disordered" evidence="12">
    <location>
        <begin position="1"/>
        <end position="84"/>
    </location>
</feature>
<evidence type="ECO:0000256" key="9">
    <source>
        <dbReference type="ARBA" id="ARBA00023180"/>
    </source>
</evidence>
<sequence length="653" mass="70990">HGAPCPARELAGLGSVTSHRRPAVGRARGDVSRGRQSAPRAAAGAAGSGRRRRPGSVGDRRSGRRTRSAQGPPGAARIPLARGQGLGRGVPAGCRRMPWTGGAGQAARPLSWSKMALLVSPLLLLGLLALRTNGCPTTCRCYSMTVECGSLGLKEIPASIHPSTQTVFLQDNSITQIHQQDLAALRGLQYLYMQNNSISALEPGAFRSQRHLLELALNGNRIHLLHSSIFKGLEHLRVLYLAGNQITTLLDFTFCDLQRLQELHLQENSIETLEARALAGLSSLALLDLSKNNLRTVSRAALRPLVSLQVLRLTANPWRCDCALHWLGAWIKEEGQRLLSSLDKKIVCSEPPRLAYQSLLDVSGNSLICIPPVVHVEPLEATARLGDDLRVSCQASGYPQPLVSWRKVAQVRAEPAAASAKPLGGAAERRERGGGERFDADTGSGMLFLTNVTVAHAGKYECEASNPGGTARVLFHLLVNLSQPPPPPPRRAYPASVDVSQEPLYDMESMDFNALGMATQTAIAVGISLLALVALLLVAMIYRKHRKRKKAKKEESVLYVNDYSDGPTTFAQLEEYRDERGHEMFVIDRTKPLFATYKDPAGLAGAFPGLPEPLQDQATQTLEREEEGEREASELFVNQGLAFQPQIAYEIHC</sequence>
<keyword evidence="2" id="KW-0433">Leucine-rich repeat</keyword>
<evidence type="ECO:0000313" key="15">
    <source>
        <dbReference type="EMBL" id="KAG6926962.1"/>
    </source>
</evidence>
<dbReference type="PANTHER" id="PTHR24366:SF129">
    <property type="entry name" value="LEUCINE RICH REPEAT CONTAINING 24"/>
    <property type="match status" value="1"/>
</dbReference>
<evidence type="ECO:0000256" key="10">
    <source>
        <dbReference type="ARBA" id="ARBA00023319"/>
    </source>
</evidence>
<dbReference type="InterPro" id="IPR013783">
    <property type="entry name" value="Ig-like_fold"/>
</dbReference>
<keyword evidence="9" id="KW-0325">Glycoprotein</keyword>
<dbReference type="InterPro" id="IPR000483">
    <property type="entry name" value="Cys-rich_flank_reg_C"/>
</dbReference>
<dbReference type="Gene3D" id="2.60.40.10">
    <property type="entry name" value="Immunoglobulins"/>
    <property type="match status" value="1"/>
</dbReference>
<keyword evidence="7 13" id="KW-0472">Membrane</keyword>
<dbReference type="FunFam" id="2.60.40.10:FF:001325">
    <property type="entry name" value="Leucine rich repeat containing 24"/>
    <property type="match status" value="1"/>
</dbReference>
<evidence type="ECO:0000256" key="6">
    <source>
        <dbReference type="ARBA" id="ARBA00022989"/>
    </source>
</evidence>
<feature type="transmembrane region" description="Helical" evidence="13">
    <location>
        <begin position="522"/>
        <end position="542"/>
    </location>
</feature>
<dbReference type="FunFam" id="3.80.10.10:FF:000184">
    <property type="entry name" value="leucine-rich repeat-containing protein 24"/>
    <property type="match status" value="1"/>
</dbReference>
<feature type="compositionally biased region" description="Low complexity" evidence="12">
    <location>
        <begin position="34"/>
        <end position="45"/>
    </location>
</feature>
<evidence type="ECO:0000256" key="11">
    <source>
        <dbReference type="ARBA" id="ARBA00071476"/>
    </source>
</evidence>
<dbReference type="FunFam" id="3.80.10.10:FF:000082">
    <property type="entry name" value="Leucine-rich repeat-containing 24"/>
    <property type="match status" value="1"/>
</dbReference>
<evidence type="ECO:0000256" key="12">
    <source>
        <dbReference type="SAM" id="MobiDB-lite"/>
    </source>
</evidence>
<proteinExistence type="predicted"/>
<evidence type="ECO:0000256" key="13">
    <source>
        <dbReference type="SAM" id="Phobius"/>
    </source>
</evidence>
<dbReference type="Proteomes" id="UP000765507">
    <property type="component" value="Unassembled WGS sequence"/>
</dbReference>
<evidence type="ECO:0000256" key="1">
    <source>
        <dbReference type="ARBA" id="ARBA00004167"/>
    </source>
</evidence>
<accession>A0A8T1SCZ2</accession>
<keyword evidence="8" id="KW-1015">Disulfide bond</keyword>
<evidence type="ECO:0000256" key="4">
    <source>
        <dbReference type="ARBA" id="ARBA00022729"/>
    </source>
</evidence>
<dbReference type="Gene3D" id="3.80.10.10">
    <property type="entry name" value="Ribonuclease Inhibitor"/>
    <property type="match status" value="2"/>
</dbReference>
<keyword evidence="3 13" id="KW-0812">Transmembrane</keyword>
<dbReference type="InterPro" id="IPR003599">
    <property type="entry name" value="Ig_sub"/>
</dbReference>
<protein>
    <recommendedName>
        <fullName evidence="11">Leucine-rich repeat-containing protein 24</fullName>
    </recommendedName>
</protein>
<dbReference type="SUPFAM" id="SSF52058">
    <property type="entry name" value="L domain-like"/>
    <property type="match status" value="1"/>
</dbReference>
<dbReference type="InterPro" id="IPR001611">
    <property type="entry name" value="Leu-rich_rpt"/>
</dbReference>
<keyword evidence="10" id="KW-0393">Immunoglobulin domain</keyword>
<dbReference type="PANTHER" id="PTHR24366">
    <property type="entry name" value="IG(IMMUNOGLOBULIN) AND LRR(LEUCINE RICH REPEAT) DOMAINS"/>
    <property type="match status" value="1"/>
</dbReference>
<keyword evidence="16" id="KW-1185">Reference proteome</keyword>
<evidence type="ECO:0000313" key="16">
    <source>
        <dbReference type="Proteomes" id="UP000765507"/>
    </source>
</evidence>
<dbReference type="SUPFAM" id="SSF48726">
    <property type="entry name" value="Immunoglobulin"/>
    <property type="match status" value="1"/>
</dbReference>
<dbReference type="Pfam" id="PF00560">
    <property type="entry name" value="LRR_1"/>
    <property type="match status" value="1"/>
</dbReference>